<feature type="chain" id="PRO_5015118105" evidence="1">
    <location>
        <begin position="16"/>
        <end position="71"/>
    </location>
</feature>
<sequence length="71" mass="8416">MHLIVLLHCIFHVLCENRLCKEISPSHFLLMHHNLSYTHFEVSFQGIFSIFPRKLPVHVCSCIDKIRNPKF</sequence>
<evidence type="ECO:0000313" key="2">
    <source>
        <dbReference type="EMBL" id="PRQ29440.1"/>
    </source>
</evidence>
<dbReference type="Proteomes" id="UP000238479">
    <property type="component" value="Chromosome 5"/>
</dbReference>
<feature type="signal peptide" evidence="1">
    <location>
        <begin position="1"/>
        <end position="15"/>
    </location>
</feature>
<evidence type="ECO:0000313" key="3">
    <source>
        <dbReference type="Proteomes" id="UP000238479"/>
    </source>
</evidence>
<gene>
    <name evidence="2" type="ORF">RchiOBHm_Chr5g0013911</name>
</gene>
<reference evidence="2 3" key="1">
    <citation type="journal article" date="2018" name="Nat. Genet.">
        <title>The Rosa genome provides new insights in the design of modern roses.</title>
        <authorList>
            <person name="Bendahmane M."/>
        </authorList>
    </citation>
    <scope>NUCLEOTIDE SEQUENCE [LARGE SCALE GENOMIC DNA]</scope>
    <source>
        <strain evidence="3">cv. Old Blush</strain>
    </source>
</reference>
<keyword evidence="3" id="KW-1185">Reference proteome</keyword>
<keyword evidence="1" id="KW-0732">Signal</keyword>
<name>A0A2P6Q5I6_ROSCH</name>
<accession>A0A2P6Q5I6</accession>
<proteinExistence type="predicted"/>
<comment type="caution">
    <text evidence="2">The sequence shown here is derived from an EMBL/GenBank/DDBJ whole genome shotgun (WGS) entry which is preliminary data.</text>
</comment>
<evidence type="ECO:0000256" key="1">
    <source>
        <dbReference type="SAM" id="SignalP"/>
    </source>
</evidence>
<dbReference type="AlphaFoldDB" id="A0A2P6Q5I6"/>
<dbReference type="EMBL" id="PDCK01000043">
    <property type="protein sequence ID" value="PRQ29440.1"/>
    <property type="molecule type" value="Genomic_DNA"/>
</dbReference>
<dbReference type="Gramene" id="PRQ29440">
    <property type="protein sequence ID" value="PRQ29440"/>
    <property type="gene ID" value="RchiOBHm_Chr5g0013911"/>
</dbReference>
<protein>
    <submittedName>
        <fullName evidence="2">Uncharacterized protein</fullName>
    </submittedName>
</protein>
<organism evidence="2 3">
    <name type="scientific">Rosa chinensis</name>
    <name type="common">China rose</name>
    <dbReference type="NCBI Taxonomy" id="74649"/>
    <lineage>
        <taxon>Eukaryota</taxon>
        <taxon>Viridiplantae</taxon>
        <taxon>Streptophyta</taxon>
        <taxon>Embryophyta</taxon>
        <taxon>Tracheophyta</taxon>
        <taxon>Spermatophyta</taxon>
        <taxon>Magnoliopsida</taxon>
        <taxon>eudicotyledons</taxon>
        <taxon>Gunneridae</taxon>
        <taxon>Pentapetalae</taxon>
        <taxon>rosids</taxon>
        <taxon>fabids</taxon>
        <taxon>Rosales</taxon>
        <taxon>Rosaceae</taxon>
        <taxon>Rosoideae</taxon>
        <taxon>Rosoideae incertae sedis</taxon>
        <taxon>Rosa</taxon>
    </lineage>
</organism>